<organism evidence="3 4">
    <name type="scientific">Stackebrandtia endophytica</name>
    <dbReference type="NCBI Taxonomy" id="1496996"/>
    <lineage>
        <taxon>Bacteria</taxon>
        <taxon>Bacillati</taxon>
        <taxon>Actinomycetota</taxon>
        <taxon>Actinomycetes</taxon>
        <taxon>Glycomycetales</taxon>
        <taxon>Glycomycetaceae</taxon>
        <taxon>Stackebrandtia</taxon>
    </lineage>
</organism>
<sequence>MSVGLLIGTNFAYADPAAAAAPNWPLVQSGHAGDRVTTVQHLLRHDGASIDADGQFGPKTLSATKSFQSANGLDSDGIVGPMTWPKLTVDVDSGDANEAVKALQVLLKRHGGEVSVSGTYDTATGDAVAAFKEEHGVGGGSLVDDTTWQYLVGASPPVGDHSLPIDRDALPRSEYDDPHHDYPAIDLPTPTGTPALATVAGTVVLINDSSCGKGVNLTDAAGNRYTYCHFSAHSVSNGAQVAAGEQIGLTGNTGNSTGPHLHFAIRVPPSSTSVCPQNYLLAIYDGTEVPDPTTLPRSGCTY</sequence>
<evidence type="ECO:0000259" key="2">
    <source>
        <dbReference type="Pfam" id="PF01551"/>
    </source>
</evidence>
<feature type="domain" description="Peptidoglycan binding-like" evidence="1">
    <location>
        <begin position="33"/>
        <end position="86"/>
    </location>
</feature>
<dbReference type="CDD" id="cd12797">
    <property type="entry name" value="M23_peptidase"/>
    <property type="match status" value="1"/>
</dbReference>
<keyword evidence="4" id="KW-1185">Reference proteome</keyword>
<reference evidence="3 4" key="1">
    <citation type="submission" date="2019-06" db="EMBL/GenBank/DDBJ databases">
        <title>Sequencing the genomes of 1000 actinobacteria strains.</title>
        <authorList>
            <person name="Klenk H.-P."/>
        </authorList>
    </citation>
    <scope>NUCLEOTIDE SEQUENCE [LARGE SCALE GENOMIC DNA]</scope>
    <source>
        <strain evidence="3 4">DSM 45928</strain>
    </source>
</reference>
<protein>
    <submittedName>
        <fullName evidence="3">Putative peptidoglycan binding protein</fullName>
    </submittedName>
</protein>
<dbReference type="EMBL" id="VFOW01000001">
    <property type="protein sequence ID" value="TQL75969.1"/>
    <property type="molecule type" value="Genomic_DNA"/>
</dbReference>
<dbReference type="SUPFAM" id="SSF51261">
    <property type="entry name" value="Duplicated hybrid motif"/>
    <property type="match status" value="1"/>
</dbReference>
<evidence type="ECO:0000313" key="4">
    <source>
        <dbReference type="Proteomes" id="UP000317043"/>
    </source>
</evidence>
<dbReference type="Pfam" id="PF01471">
    <property type="entry name" value="PG_binding_1"/>
    <property type="match status" value="1"/>
</dbReference>
<comment type="caution">
    <text evidence="3">The sequence shown here is derived from an EMBL/GenBank/DDBJ whole genome shotgun (WGS) entry which is preliminary data.</text>
</comment>
<evidence type="ECO:0000313" key="3">
    <source>
        <dbReference type="EMBL" id="TQL75969.1"/>
    </source>
</evidence>
<dbReference type="PANTHER" id="PTHR21666">
    <property type="entry name" value="PEPTIDASE-RELATED"/>
    <property type="match status" value="1"/>
</dbReference>
<feature type="domain" description="M23ase beta-sheet core" evidence="2">
    <location>
        <begin position="184"/>
        <end position="267"/>
    </location>
</feature>
<dbReference type="Pfam" id="PF01551">
    <property type="entry name" value="Peptidase_M23"/>
    <property type="match status" value="1"/>
</dbReference>
<dbReference type="AlphaFoldDB" id="A0A543ATT3"/>
<dbReference type="InterPro" id="IPR036366">
    <property type="entry name" value="PGBDSf"/>
</dbReference>
<dbReference type="RefSeq" id="WP_281286501.1">
    <property type="nucleotide sequence ID" value="NZ_JBHTGS010000001.1"/>
</dbReference>
<proteinExistence type="predicted"/>
<dbReference type="InterPro" id="IPR016047">
    <property type="entry name" value="M23ase_b-sheet_dom"/>
</dbReference>
<dbReference type="Gene3D" id="1.10.101.10">
    <property type="entry name" value="PGBD-like superfamily/PGBD"/>
    <property type="match status" value="2"/>
</dbReference>
<accession>A0A543ATT3</accession>
<dbReference type="Gene3D" id="2.70.70.10">
    <property type="entry name" value="Glucose Permease (Domain IIA)"/>
    <property type="match status" value="1"/>
</dbReference>
<dbReference type="GO" id="GO:0004222">
    <property type="term" value="F:metalloendopeptidase activity"/>
    <property type="evidence" value="ECO:0007669"/>
    <property type="project" value="TreeGrafter"/>
</dbReference>
<gene>
    <name evidence="3" type="ORF">FB566_1489</name>
</gene>
<dbReference type="InterPro" id="IPR050570">
    <property type="entry name" value="Cell_wall_metabolism_enzyme"/>
</dbReference>
<dbReference type="InterPro" id="IPR011055">
    <property type="entry name" value="Dup_hybrid_motif"/>
</dbReference>
<dbReference type="Proteomes" id="UP000317043">
    <property type="component" value="Unassembled WGS sequence"/>
</dbReference>
<dbReference type="InterPro" id="IPR002477">
    <property type="entry name" value="Peptidoglycan-bd-like"/>
</dbReference>
<dbReference type="InterPro" id="IPR036365">
    <property type="entry name" value="PGBD-like_sf"/>
</dbReference>
<name>A0A543ATT3_9ACTN</name>
<dbReference type="SUPFAM" id="SSF47090">
    <property type="entry name" value="PGBD-like"/>
    <property type="match status" value="2"/>
</dbReference>
<dbReference type="InParanoid" id="A0A543ATT3"/>
<evidence type="ECO:0000259" key="1">
    <source>
        <dbReference type="Pfam" id="PF01471"/>
    </source>
</evidence>
<dbReference type="PANTHER" id="PTHR21666:SF270">
    <property type="entry name" value="MUREIN HYDROLASE ACTIVATOR ENVC"/>
    <property type="match status" value="1"/>
</dbReference>